<keyword evidence="3" id="KW-1003">Cell membrane</keyword>
<feature type="transmembrane region" description="Helical" evidence="7">
    <location>
        <begin position="326"/>
        <end position="346"/>
    </location>
</feature>
<sequence length="406" mass="46062">MNLAYFIAKRISQQQKAGFSATIHKIAIVSICLGLAAAIVSFLIMHGFQEAVKKKMYSFSGHLVVNALSYNNSLEETPFSFNIPLYNDPTQFEGVQQVQEYAHKTGLLKTEEEILGVVVKGVSKRFDTLAFDETMVEGRFIHFPDSSIANEVVISRVIANKMKLKTGDDLIVHFFQNPPRFRKLRITGIYETNLSEYFDGKMIISDLRMVQRLNDWGDSLAGGLEVYLRDVSQTDVIGQNIHDAIDYDLQVTSTAFKYQQVFQWLDLINRQVNILLVIILTVICINMISIVLILVMERTQMIGMLKAMGATNKLIRNIFVSNGVNLVLRGLFWGNVLALGLCYIQYQFKIIPLNAHDYYIAYVPIAWHWDVILLLNLLMFIVVSVVLLLPTAVIARINPIKAIKFD</sequence>
<evidence type="ECO:0000313" key="11">
    <source>
        <dbReference type="Proteomes" id="UP000288227"/>
    </source>
</evidence>
<evidence type="ECO:0000256" key="4">
    <source>
        <dbReference type="ARBA" id="ARBA00022692"/>
    </source>
</evidence>
<keyword evidence="6 7" id="KW-0472">Membrane</keyword>
<dbReference type="InterPro" id="IPR051447">
    <property type="entry name" value="Lipoprotein-release_system"/>
</dbReference>
<dbReference type="Proteomes" id="UP000288227">
    <property type="component" value="Unassembled WGS sequence"/>
</dbReference>
<dbReference type="InterPro" id="IPR025857">
    <property type="entry name" value="MacB_PCD"/>
</dbReference>
<comment type="subcellular location">
    <subcellularLocation>
        <location evidence="1">Cell membrane</location>
        <topology evidence="1">Multi-pass membrane protein</topology>
    </subcellularLocation>
</comment>
<accession>A0A401UAM9</accession>
<comment type="similarity">
    <text evidence="2">Belongs to the ABC-4 integral membrane protein family. LolC/E subfamily.</text>
</comment>
<organism evidence="10 11">
    <name type="scientific">Chryseotalea sanaruensis</name>
    <dbReference type="NCBI Taxonomy" id="2482724"/>
    <lineage>
        <taxon>Bacteria</taxon>
        <taxon>Pseudomonadati</taxon>
        <taxon>Bacteroidota</taxon>
        <taxon>Cytophagia</taxon>
        <taxon>Cytophagales</taxon>
        <taxon>Chryseotaleaceae</taxon>
        <taxon>Chryseotalea</taxon>
    </lineage>
</organism>
<dbReference type="Pfam" id="PF02687">
    <property type="entry name" value="FtsX"/>
    <property type="match status" value="1"/>
</dbReference>
<feature type="transmembrane region" description="Helical" evidence="7">
    <location>
        <begin position="274"/>
        <end position="296"/>
    </location>
</feature>
<dbReference type="GO" id="GO:0044874">
    <property type="term" value="P:lipoprotein localization to outer membrane"/>
    <property type="evidence" value="ECO:0007669"/>
    <property type="project" value="TreeGrafter"/>
</dbReference>
<feature type="domain" description="ABC3 transporter permease C-terminal" evidence="8">
    <location>
        <begin position="274"/>
        <end position="399"/>
    </location>
</feature>
<dbReference type="PANTHER" id="PTHR30489:SF0">
    <property type="entry name" value="LIPOPROTEIN-RELEASING SYSTEM TRANSMEMBRANE PROTEIN LOLE"/>
    <property type="match status" value="1"/>
</dbReference>
<keyword evidence="11" id="KW-1185">Reference proteome</keyword>
<gene>
    <name evidence="10" type="ORF">SanaruYs_21680</name>
</gene>
<dbReference type="AlphaFoldDB" id="A0A401UAM9"/>
<evidence type="ECO:0000256" key="1">
    <source>
        <dbReference type="ARBA" id="ARBA00004651"/>
    </source>
</evidence>
<evidence type="ECO:0000313" key="10">
    <source>
        <dbReference type="EMBL" id="GCC51937.1"/>
    </source>
</evidence>
<dbReference type="GO" id="GO:0098797">
    <property type="term" value="C:plasma membrane protein complex"/>
    <property type="evidence" value="ECO:0007669"/>
    <property type="project" value="TreeGrafter"/>
</dbReference>
<reference evidence="10 11" key="1">
    <citation type="submission" date="2018-11" db="EMBL/GenBank/DDBJ databases">
        <title>Chryseotalea sanarue gen. nov., sp., nov., a member of the family Cytophagaceae, isolated from a brackish lake in Hamamatsu Japan.</title>
        <authorList>
            <person name="Maejima Y."/>
            <person name="Iino T."/>
            <person name="Muraguchi Y."/>
            <person name="Fukuda K."/>
            <person name="Ohkuma M."/>
            <person name="Moriuchi R."/>
            <person name="Dohra H."/>
            <person name="Kimbara K."/>
            <person name="Shintani M."/>
        </authorList>
    </citation>
    <scope>NUCLEOTIDE SEQUENCE [LARGE SCALE GENOMIC DNA]</scope>
    <source>
        <strain evidence="10 11">Ys</strain>
    </source>
</reference>
<keyword evidence="4 7" id="KW-0812">Transmembrane</keyword>
<comment type="caution">
    <text evidence="10">The sequence shown here is derived from an EMBL/GenBank/DDBJ whole genome shotgun (WGS) entry which is preliminary data.</text>
</comment>
<dbReference type="InterPro" id="IPR003838">
    <property type="entry name" value="ABC3_permease_C"/>
</dbReference>
<evidence type="ECO:0000256" key="2">
    <source>
        <dbReference type="ARBA" id="ARBA00005236"/>
    </source>
</evidence>
<evidence type="ECO:0000256" key="7">
    <source>
        <dbReference type="SAM" id="Phobius"/>
    </source>
</evidence>
<feature type="domain" description="MacB-like periplasmic core" evidence="9">
    <location>
        <begin position="26"/>
        <end position="237"/>
    </location>
</feature>
<keyword evidence="5 7" id="KW-1133">Transmembrane helix</keyword>
<dbReference type="EMBL" id="BHXQ01000004">
    <property type="protein sequence ID" value="GCC51937.1"/>
    <property type="molecule type" value="Genomic_DNA"/>
</dbReference>
<evidence type="ECO:0000256" key="3">
    <source>
        <dbReference type="ARBA" id="ARBA00022475"/>
    </source>
</evidence>
<dbReference type="RefSeq" id="WP_246011894.1">
    <property type="nucleotide sequence ID" value="NZ_BHXQ01000004.1"/>
</dbReference>
<name>A0A401UAM9_9BACT</name>
<evidence type="ECO:0000259" key="9">
    <source>
        <dbReference type="Pfam" id="PF12704"/>
    </source>
</evidence>
<evidence type="ECO:0000256" key="6">
    <source>
        <dbReference type="ARBA" id="ARBA00023136"/>
    </source>
</evidence>
<evidence type="ECO:0000259" key="8">
    <source>
        <dbReference type="Pfam" id="PF02687"/>
    </source>
</evidence>
<dbReference type="Pfam" id="PF12704">
    <property type="entry name" value="MacB_PCD"/>
    <property type="match status" value="1"/>
</dbReference>
<dbReference type="PANTHER" id="PTHR30489">
    <property type="entry name" value="LIPOPROTEIN-RELEASING SYSTEM TRANSMEMBRANE PROTEIN LOLE"/>
    <property type="match status" value="1"/>
</dbReference>
<proteinExistence type="inferred from homology"/>
<evidence type="ECO:0000256" key="5">
    <source>
        <dbReference type="ARBA" id="ARBA00022989"/>
    </source>
</evidence>
<protein>
    <submittedName>
        <fullName evidence="10">ABC transporter permease</fullName>
    </submittedName>
</protein>
<feature type="transmembrane region" description="Helical" evidence="7">
    <location>
        <begin position="366"/>
        <end position="395"/>
    </location>
</feature>
<feature type="transmembrane region" description="Helical" evidence="7">
    <location>
        <begin position="26"/>
        <end position="48"/>
    </location>
</feature>